<feature type="region of interest" description="Disordered" evidence="1">
    <location>
        <begin position="52"/>
        <end position="75"/>
    </location>
</feature>
<reference evidence="3" key="1">
    <citation type="journal article" date="2019" name="Int. J. Syst. Evol. Microbiol.">
        <title>The Global Catalogue of Microorganisms (GCM) 10K type strain sequencing project: providing services to taxonomists for standard genome sequencing and annotation.</title>
        <authorList>
            <consortium name="The Broad Institute Genomics Platform"/>
            <consortium name="The Broad Institute Genome Sequencing Center for Infectious Disease"/>
            <person name="Wu L."/>
            <person name="Ma J."/>
        </authorList>
    </citation>
    <scope>NUCLEOTIDE SEQUENCE [LARGE SCALE GENOMIC DNA]</scope>
    <source>
        <strain evidence="3">CGMCC 1.12750</strain>
    </source>
</reference>
<comment type="caution">
    <text evidence="2">The sequence shown here is derived from an EMBL/GenBank/DDBJ whole genome shotgun (WGS) entry which is preliminary data.</text>
</comment>
<dbReference type="RefSeq" id="WP_377403576.1">
    <property type="nucleotide sequence ID" value="NZ_JBHTFQ010000005.1"/>
</dbReference>
<name>A0ABW2UJD5_9RHOB</name>
<feature type="compositionally biased region" description="Basic and acidic residues" evidence="1">
    <location>
        <begin position="65"/>
        <end position="75"/>
    </location>
</feature>
<organism evidence="2 3">
    <name type="scientific">Plastorhodobacter daqingensis</name>
    <dbReference type="NCBI Taxonomy" id="1387281"/>
    <lineage>
        <taxon>Bacteria</taxon>
        <taxon>Pseudomonadati</taxon>
        <taxon>Pseudomonadota</taxon>
        <taxon>Alphaproteobacteria</taxon>
        <taxon>Rhodobacterales</taxon>
        <taxon>Paracoccaceae</taxon>
        <taxon>Plastorhodobacter</taxon>
    </lineage>
</organism>
<evidence type="ECO:0000313" key="2">
    <source>
        <dbReference type="EMBL" id="MFC7704826.1"/>
    </source>
</evidence>
<gene>
    <name evidence="2" type="ORF">ACFQXB_11530</name>
</gene>
<dbReference type="EMBL" id="JBHTFQ010000005">
    <property type="protein sequence ID" value="MFC7704826.1"/>
    <property type="molecule type" value="Genomic_DNA"/>
</dbReference>
<protein>
    <submittedName>
        <fullName evidence="2">Uncharacterized protein</fullName>
    </submittedName>
</protein>
<dbReference type="Proteomes" id="UP001596516">
    <property type="component" value="Unassembled WGS sequence"/>
</dbReference>
<evidence type="ECO:0000256" key="1">
    <source>
        <dbReference type="SAM" id="MobiDB-lite"/>
    </source>
</evidence>
<keyword evidence="3" id="KW-1185">Reference proteome</keyword>
<feature type="compositionally biased region" description="Low complexity" evidence="1">
    <location>
        <begin position="52"/>
        <end position="61"/>
    </location>
</feature>
<sequence>MAADQPPLSDAPAQDHALDALLAALAAEIARAKLSPETTALALRLQAALDARAARAAQGGAPSHPQEDPRLPPGP</sequence>
<proteinExistence type="predicted"/>
<accession>A0ABW2UJD5</accession>
<evidence type="ECO:0000313" key="3">
    <source>
        <dbReference type="Proteomes" id="UP001596516"/>
    </source>
</evidence>